<comment type="caution">
    <text evidence="1">The sequence shown here is derived from an EMBL/GenBank/DDBJ whole genome shotgun (WGS) entry which is preliminary data.</text>
</comment>
<gene>
    <name evidence="1" type="ORF">PHPALM_17252</name>
</gene>
<dbReference type="Proteomes" id="UP000237271">
    <property type="component" value="Unassembled WGS sequence"/>
</dbReference>
<evidence type="ECO:0000313" key="1">
    <source>
        <dbReference type="EMBL" id="POM66821.1"/>
    </source>
</evidence>
<organism evidence="1 2">
    <name type="scientific">Phytophthora palmivora</name>
    <dbReference type="NCBI Taxonomy" id="4796"/>
    <lineage>
        <taxon>Eukaryota</taxon>
        <taxon>Sar</taxon>
        <taxon>Stramenopiles</taxon>
        <taxon>Oomycota</taxon>
        <taxon>Peronosporomycetes</taxon>
        <taxon>Peronosporales</taxon>
        <taxon>Peronosporaceae</taxon>
        <taxon>Phytophthora</taxon>
    </lineage>
</organism>
<protein>
    <submittedName>
        <fullName evidence="1">Uncharacterized protein</fullName>
    </submittedName>
</protein>
<reference evidence="1 2" key="1">
    <citation type="journal article" date="2017" name="Genome Biol. Evol.">
        <title>Phytophthora megakarya and P. palmivora, closely related causal agents of cacao black pod rot, underwent increases in genome sizes and gene numbers by different mechanisms.</title>
        <authorList>
            <person name="Ali S.S."/>
            <person name="Shao J."/>
            <person name="Lary D.J."/>
            <person name="Kronmiller B."/>
            <person name="Shen D."/>
            <person name="Strem M.D."/>
            <person name="Amoako-Attah I."/>
            <person name="Akrofi A.Y."/>
            <person name="Begoude B.A."/>
            <person name="Ten Hoopen G.M."/>
            <person name="Coulibaly K."/>
            <person name="Kebe B.I."/>
            <person name="Melnick R.L."/>
            <person name="Guiltinan M.J."/>
            <person name="Tyler B.M."/>
            <person name="Meinhardt L.W."/>
            <person name="Bailey B.A."/>
        </authorList>
    </citation>
    <scope>NUCLEOTIDE SEQUENCE [LARGE SCALE GENOMIC DNA]</scope>
    <source>
        <strain evidence="2">sbr112.9</strain>
    </source>
</reference>
<sequence>MPAQFLAILHQPRNHFGDRESELADDFYANDPKKCLNHTSPFMFCECSGKICQKRKIRDVYTRDSRHTRAGTPLSRNARSYFNICKQSESTHHHRSTGLPPRIHISPASECVPAYERKYLQVFISTAH</sequence>
<name>A0A2P4XMN1_9STRA</name>
<dbReference type="AlphaFoldDB" id="A0A2P4XMN1"/>
<accession>A0A2P4XMN1</accession>
<proteinExistence type="predicted"/>
<evidence type="ECO:0000313" key="2">
    <source>
        <dbReference type="Proteomes" id="UP000237271"/>
    </source>
</evidence>
<keyword evidence="2" id="KW-1185">Reference proteome</keyword>
<dbReference type="EMBL" id="NCKW01009525">
    <property type="protein sequence ID" value="POM66821.1"/>
    <property type="molecule type" value="Genomic_DNA"/>
</dbReference>